<gene>
    <name evidence="2" type="ORF">FHX36_001653</name>
</gene>
<dbReference type="InterPro" id="IPR010994">
    <property type="entry name" value="RuvA_2-like"/>
</dbReference>
<dbReference type="GO" id="GO:0006281">
    <property type="term" value="P:DNA repair"/>
    <property type="evidence" value="ECO:0007669"/>
    <property type="project" value="InterPro"/>
</dbReference>
<dbReference type="AlphaFoldDB" id="A0A839XY52"/>
<evidence type="ECO:0000313" key="2">
    <source>
        <dbReference type="EMBL" id="MBB3675918.1"/>
    </source>
</evidence>
<feature type="domain" description="Helix-hairpin-helix DNA-binding motif class 1" evidence="1">
    <location>
        <begin position="65"/>
        <end position="84"/>
    </location>
</feature>
<organism evidence="2 3">
    <name type="scientific">Modestobacter versicolor</name>
    <dbReference type="NCBI Taxonomy" id="429133"/>
    <lineage>
        <taxon>Bacteria</taxon>
        <taxon>Bacillati</taxon>
        <taxon>Actinomycetota</taxon>
        <taxon>Actinomycetes</taxon>
        <taxon>Geodermatophilales</taxon>
        <taxon>Geodermatophilaceae</taxon>
        <taxon>Modestobacter</taxon>
    </lineage>
</organism>
<evidence type="ECO:0000259" key="1">
    <source>
        <dbReference type="SMART" id="SM00278"/>
    </source>
</evidence>
<dbReference type="Gene3D" id="1.10.150.320">
    <property type="entry name" value="Photosystem II 12 kDa extrinsic protein"/>
    <property type="match status" value="1"/>
</dbReference>
<dbReference type="RefSeq" id="WP_343056585.1">
    <property type="nucleotide sequence ID" value="NZ_JACIBU010000001.1"/>
</dbReference>
<evidence type="ECO:0000313" key="3">
    <source>
        <dbReference type="Proteomes" id="UP000580718"/>
    </source>
</evidence>
<dbReference type="GO" id="GO:0003677">
    <property type="term" value="F:DNA binding"/>
    <property type="evidence" value="ECO:0007669"/>
    <property type="project" value="InterPro"/>
</dbReference>
<dbReference type="PANTHER" id="PTHR21180:SF32">
    <property type="entry name" value="ENDONUCLEASE_EXONUCLEASE_PHOSPHATASE FAMILY DOMAIN-CONTAINING PROTEIN 1"/>
    <property type="match status" value="1"/>
</dbReference>
<dbReference type="InterPro" id="IPR051675">
    <property type="entry name" value="Endo/Exo/Phosphatase_dom_1"/>
</dbReference>
<feature type="domain" description="Helix-hairpin-helix DNA-binding motif class 1" evidence="1">
    <location>
        <begin position="95"/>
        <end position="114"/>
    </location>
</feature>
<dbReference type="SUPFAM" id="SSF47781">
    <property type="entry name" value="RuvA domain 2-like"/>
    <property type="match status" value="1"/>
</dbReference>
<dbReference type="SMART" id="SM00278">
    <property type="entry name" value="HhH1"/>
    <property type="match status" value="2"/>
</dbReference>
<dbReference type="Proteomes" id="UP000580718">
    <property type="component" value="Unassembled WGS sequence"/>
</dbReference>
<dbReference type="GO" id="GO:0015627">
    <property type="term" value="C:type II protein secretion system complex"/>
    <property type="evidence" value="ECO:0007669"/>
    <property type="project" value="TreeGrafter"/>
</dbReference>
<accession>A0A839XY52</accession>
<dbReference type="Pfam" id="PF12836">
    <property type="entry name" value="HHH_3"/>
    <property type="match status" value="1"/>
</dbReference>
<dbReference type="PANTHER" id="PTHR21180">
    <property type="entry name" value="ENDONUCLEASE/EXONUCLEASE/PHOSPHATASE FAMILY DOMAIN-CONTAINING PROTEIN 1"/>
    <property type="match status" value="1"/>
</dbReference>
<sequence length="117" mass="11156">MADALAAAGGLLPEADPASVNAAAVLGDGQQVAVGVPGVAQPAGSGAAPAGAGGGLLDLNTAAAADLDALPGIGPVLAQRIVDHRTAQGPFTSVDQLDDVSGIGPAIFADLVDRVRV</sequence>
<comment type="caution">
    <text evidence="2">The sequence shown here is derived from an EMBL/GenBank/DDBJ whole genome shotgun (WGS) entry which is preliminary data.</text>
</comment>
<dbReference type="GO" id="GO:0015628">
    <property type="term" value="P:protein secretion by the type II secretion system"/>
    <property type="evidence" value="ECO:0007669"/>
    <property type="project" value="TreeGrafter"/>
</dbReference>
<protein>
    <submittedName>
        <fullName evidence="2">ComEA protein</fullName>
    </submittedName>
</protein>
<dbReference type="InterPro" id="IPR003583">
    <property type="entry name" value="Hlx-hairpin-Hlx_DNA-bd_motif"/>
</dbReference>
<reference evidence="2 3" key="1">
    <citation type="submission" date="2020-08" db="EMBL/GenBank/DDBJ databases">
        <title>Sequencing the genomes of 1000 actinobacteria strains.</title>
        <authorList>
            <person name="Klenk H.-P."/>
        </authorList>
    </citation>
    <scope>NUCLEOTIDE SEQUENCE [LARGE SCALE GENOMIC DNA]</scope>
    <source>
        <strain evidence="2 3">DSM 16678</strain>
    </source>
</reference>
<proteinExistence type="predicted"/>
<dbReference type="EMBL" id="JACIBU010000001">
    <property type="protein sequence ID" value="MBB3675918.1"/>
    <property type="molecule type" value="Genomic_DNA"/>
</dbReference>
<name>A0A839XY52_9ACTN</name>